<reference evidence="1 2" key="1">
    <citation type="submission" date="2020-08" db="EMBL/GenBank/DDBJ databases">
        <authorList>
            <person name="Hejnol A."/>
        </authorList>
    </citation>
    <scope>NUCLEOTIDE SEQUENCE [LARGE SCALE GENOMIC DNA]</scope>
</reference>
<protein>
    <submittedName>
        <fullName evidence="1">DgyrCDS8579</fullName>
    </submittedName>
</protein>
<gene>
    <name evidence="1" type="ORF">DGYR_LOCUS8161</name>
</gene>
<proteinExistence type="predicted"/>
<sequence length="247" mass="29217">MQQKQEVGLLPLPFVGGDKEENGCKMKGFNRRAATKAVKQRLIKKRDRDFLPNVPSLSIGFSLRSLQGPNLQERIEKFKKWHEGFYIEKLSQLMPEEEPLEKEEKAQVQHYRYTTHTHLHPIAYTERLDEQIIWEKSKAEVESPHPGPNIREIPPPSAGTWKTWRGVDDSYAYTNARSYISEQNLMPPEKEKRIQFWLDKVEENREFFQIYDPNDRPLDTEEEKDEIDEHDEIDKNSITYRALHNLL</sequence>
<comment type="caution">
    <text evidence="1">The sequence shown here is derived from an EMBL/GenBank/DDBJ whole genome shotgun (WGS) entry which is preliminary data.</text>
</comment>
<dbReference type="EMBL" id="CAJFCJ010000011">
    <property type="protein sequence ID" value="CAD5119997.1"/>
    <property type="molecule type" value="Genomic_DNA"/>
</dbReference>
<organism evidence="1 2">
    <name type="scientific">Dimorphilus gyrociliatus</name>
    <dbReference type="NCBI Taxonomy" id="2664684"/>
    <lineage>
        <taxon>Eukaryota</taxon>
        <taxon>Metazoa</taxon>
        <taxon>Spiralia</taxon>
        <taxon>Lophotrochozoa</taxon>
        <taxon>Annelida</taxon>
        <taxon>Polychaeta</taxon>
        <taxon>Polychaeta incertae sedis</taxon>
        <taxon>Dinophilidae</taxon>
        <taxon>Dimorphilus</taxon>
    </lineage>
</organism>
<keyword evidence="2" id="KW-1185">Reference proteome</keyword>
<dbReference type="OrthoDB" id="10039581at2759"/>
<evidence type="ECO:0000313" key="2">
    <source>
        <dbReference type="Proteomes" id="UP000549394"/>
    </source>
</evidence>
<accession>A0A7I8VVL2</accession>
<name>A0A7I8VVL2_9ANNE</name>
<dbReference type="Proteomes" id="UP000549394">
    <property type="component" value="Unassembled WGS sequence"/>
</dbReference>
<evidence type="ECO:0000313" key="1">
    <source>
        <dbReference type="EMBL" id="CAD5119997.1"/>
    </source>
</evidence>
<dbReference type="AlphaFoldDB" id="A0A7I8VVL2"/>